<dbReference type="FunFam" id="3.40.50.1820:FF:000028">
    <property type="entry name" value="S9 family peptidase"/>
    <property type="match status" value="1"/>
</dbReference>
<feature type="signal peptide" evidence="6">
    <location>
        <begin position="1"/>
        <end position="18"/>
    </location>
</feature>
<dbReference type="HOGENOM" id="CLU_008615_0_1_1"/>
<sequence length="769" mass="85225">MRWAALLLAAYLPCGLLAEQVPLQAPQLTTMSKPTWKEKATSFKWKEGEDVFSPKDLVGLGRPGTGVANVAGDLVLVSFSKYDFEEKKNKKSIFLAPIESTVKPLEIPVSGRVNLAKGGEAFWLDTRTVGHVVEGENKTLAFYAIDIQFETEPSPGALTTPKPPTLIGTFPTTGATNFVYNPASGHLVFSAEVYEDGDLTTVNELDKEWEERGNTAFVYDETYVRHWDTYVGPKTAVLFSAPLRQTPEREWVFEQKWTNLLKGTGHSSPVAPFGGTDDFAVSKTHVVYTSKDPVLPEAWHTKQNIYIVDITGASEPKELTSGKQGATHSPVFSTDGTKVAWLELEEDGYEADKFKVVLYDLSQNARFTITDNWDRSPDALAFSKDDKTLYFTAGDEAKVKVFSVPVPPTPTSNDAECLLKPHTAQDYATPVALTNTGAASGVQALIGGRVLFSRSSFTSPNDVFVISGIEPTGAGNTLAKAPTITQITKFTSADLANKHLAEGEEFWFKGAKDRDVQGWILKPKGFKKGEEKAWPVVLLIHGGPQGAWEDQWSTRWNPNVFVNQGYVVLAINPTGSTTFGQDFTDAIQNDWGGKPFVDLKAGWDYILKEYPEIDSDRAVAAGASWGGFAINYIQGHPEFGFGFKALVCHDGVFDAAYNGYSTDELFFFNHEWGGRPWDKHSKEILDKYSPSLFVDKWSTPQLTIHGSKDYRLPETDGIGAFHALQQRGVPSRLVIFPDENHWVLNHGNSLKWHYEVFRWFDQWVGVKGQ</sequence>
<dbReference type="GO" id="GO:0004252">
    <property type="term" value="F:serine-type endopeptidase activity"/>
    <property type="evidence" value="ECO:0007669"/>
    <property type="project" value="TreeGrafter"/>
</dbReference>
<dbReference type="Pfam" id="PF00326">
    <property type="entry name" value="Peptidase_S9"/>
    <property type="match status" value="1"/>
</dbReference>
<evidence type="ECO:0000256" key="2">
    <source>
        <dbReference type="ARBA" id="ARBA00022670"/>
    </source>
</evidence>
<dbReference type="InParanoid" id="D8PXJ2"/>
<dbReference type="InterPro" id="IPR001375">
    <property type="entry name" value="Peptidase_S9_cat"/>
</dbReference>
<evidence type="ECO:0000256" key="1">
    <source>
        <dbReference type="ARBA" id="ARBA00010040"/>
    </source>
</evidence>
<dbReference type="VEuPathDB" id="FungiDB:SCHCODRAFT_02616249"/>
<evidence type="ECO:0000256" key="5">
    <source>
        <dbReference type="ARBA" id="ARBA00032829"/>
    </source>
</evidence>
<dbReference type="SUPFAM" id="SSF53474">
    <property type="entry name" value="alpha/beta-Hydrolases"/>
    <property type="match status" value="1"/>
</dbReference>
<dbReference type="EMBL" id="GL377304">
    <property type="protein sequence ID" value="EFI99681.1"/>
    <property type="molecule type" value="Genomic_DNA"/>
</dbReference>
<dbReference type="FunCoup" id="D8PXJ2">
    <property type="interactions" value="17"/>
</dbReference>
<feature type="domain" description="Peptidase S9 prolyl oligopeptidase catalytic" evidence="7">
    <location>
        <begin position="552"/>
        <end position="765"/>
    </location>
</feature>
<dbReference type="eggNOG" id="KOG2100">
    <property type="taxonomic scope" value="Eukaryota"/>
</dbReference>
<evidence type="ECO:0000259" key="7">
    <source>
        <dbReference type="Pfam" id="PF00326"/>
    </source>
</evidence>
<dbReference type="InterPro" id="IPR029058">
    <property type="entry name" value="AB_hydrolase_fold"/>
</dbReference>
<evidence type="ECO:0000313" key="9">
    <source>
        <dbReference type="Proteomes" id="UP000007431"/>
    </source>
</evidence>
<keyword evidence="3 6" id="KW-0732">Signal</keyword>
<dbReference type="GO" id="GO:0006508">
    <property type="term" value="P:proteolysis"/>
    <property type="evidence" value="ECO:0007669"/>
    <property type="project" value="UniProtKB-KW"/>
</dbReference>
<evidence type="ECO:0000256" key="6">
    <source>
        <dbReference type="SAM" id="SignalP"/>
    </source>
</evidence>
<dbReference type="SUPFAM" id="SSF82171">
    <property type="entry name" value="DPP6 N-terminal domain-like"/>
    <property type="match status" value="1"/>
</dbReference>
<name>D8PXJ2_SCHCM</name>
<dbReference type="Gene3D" id="2.120.10.30">
    <property type="entry name" value="TolB, C-terminal domain"/>
    <property type="match status" value="1"/>
</dbReference>
<evidence type="ECO:0000256" key="3">
    <source>
        <dbReference type="ARBA" id="ARBA00022729"/>
    </source>
</evidence>
<reference evidence="8 9" key="1">
    <citation type="journal article" date="2010" name="Nat. Biotechnol.">
        <title>Genome sequence of the model mushroom Schizophyllum commune.</title>
        <authorList>
            <person name="Ohm R.A."/>
            <person name="de Jong J.F."/>
            <person name="Lugones L.G."/>
            <person name="Aerts A."/>
            <person name="Kothe E."/>
            <person name="Stajich J.E."/>
            <person name="de Vries R.P."/>
            <person name="Record E."/>
            <person name="Levasseur A."/>
            <person name="Baker S.E."/>
            <person name="Bartholomew K.A."/>
            <person name="Coutinho P.M."/>
            <person name="Erdmann S."/>
            <person name="Fowler T.J."/>
            <person name="Gathman A.C."/>
            <person name="Lombard V."/>
            <person name="Henrissat B."/>
            <person name="Knabe N."/>
            <person name="Kuees U."/>
            <person name="Lilly W.W."/>
            <person name="Lindquist E."/>
            <person name="Lucas S."/>
            <person name="Magnuson J.K."/>
            <person name="Piumi F."/>
            <person name="Raudaskoski M."/>
            <person name="Salamov A."/>
            <person name="Schmutz J."/>
            <person name="Schwarze F.W.M.R."/>
            <person name="vanKuyk P.A."/>
            <person name="Horton J.S."/>
            <person name="Grigoriev I.V."/>
            <person name="Woesten H.A.B."/>
        </authorList>
    </citation>
    <scope>NUCLEOTIDE SEQUENCE [LARGE SCALE GENOMIC DNA]</scope>
    <source>
        <strain evidence="9">H4-8 / FGSC 9210</strain>
    </source>
</reference>
<feature type="chain" id="PRO_5003120374" description="Dipeptidyl-peptidase V" evidence="6">
    <location>
        <begin position="19"/>
        <end position="769"/>
    </location>
</feature>
<evidence type="ECO:0000256" key="4">
    <source>
        <dbReference type="ARBA" id="ARBA00022801"/>
    </source>
</evidence>
<proteinExistence type="inferred from homology"/>
<dbReference type="Proteomes" id="UP000007431">
    <property type="component" value="Unassembled WGS sequence"/>
</dbReference>
<comment type="similarity">
    <text evidence="1">Belongs to the peptidase S9C family.</text>
</comment>
<gene>
    <name evidence="8" type="ORF">SCHCODRAFT_52674</name>
</gene>
<dbReference type="PANTHER" id="PTHR42776">
    <property type="entry name" value="SERINE PEPTIDASE S9 FAMILY MEMBER"/>
    <property type="match status" value="1"/>
</dbReference>
<dbReference type="InterPro" id="IPR011042">
    <property type="entry name" value="6-blade_b-propeller_TolB-like"/>
</dbReference>
<evidence type="ECO:0000313" key="8">
    <source>
        <dbReference type="EMBL" id="EFI99681.1"/>
    </source>
</evidence>
<protein>
    <recommendedName>
        <fullName evidence="5">Dipeptidyl-peptidase V</fullName>
    </recommendedName>
</protein>
<dbReference type="OMA" id="EFGFNFK"/>
<dbReference type="STRING" id="578458.D8PXJ2"/>
<dbReference type="AlphaFoldDB" id="D8PXJ2"/>
<keyword evidence="9" id="KW-1185">Reference proteome</keyword>
<dbReference type="Gene3D" id="3.40.50.1820">
    <property type="entry name" value="alpha/beta hydrolase"/>
    <property type="match status" value="1"/>
</dbReference>
<accession>D8PXJ2</accession>
<keyword evidence="4" id="KW-0378">Hydrolase</keyword>
<dbReference type="PANTHER" id="PTHR42776:SF13">
    <property type="entry name" value="DIPEPTIDYL-PEPTIDASE 5"/>
    <property type="match status" value="1"/>
</dbReference>
<organism evidence="9">
    <name type="scientific">Schizophyllum commune (strain H4-8 / FGSC 9210)</name>
    <name type="common">Split gill fungus</name>
    <dbReference type="NCBI Taxonomy" id="578458"/>
    <lineage>
        <taxon>Eukaryota</taxon>
        <taxon>Fungi</taxon>
        <taxon>Dikarya</taxon>
        <taxon>Basidiomycota</taxon>
        <taxon>Agaricomycotina</taxon>
        <taxon>Agaricomycetes</taxon>
        <taxon>Agaricomycetidae</taxon>
        <taxon>Agaricales</taxon>
        <taxon>Schizophyllaceae</taxon>
        <taxon>Schizophyllum</taxon>
    </lineage>
</organism>
<keyword evidence="2" id="KW-0645">Protease</keyword>